<dbReference type="GO" id="GO:0002098">
    <property type="term" value="P:tRNA wobble uridine modification"/>
    <property type="evidence" value="ECO:0007669"/>
    <property type="project" value="InterPro"/>
</dbReference>
<protein>
    <submittedName>
        <fullName evidence="2">Selenouridine synthase SelU-like subunit</fullName>
    </submittedName>
</protein>
<dbReference type="PROSITE" id="PS50206">
    <property type="entry name" value="RHODANESE_3"/>
    <property type="match status" value="1"/>
</dbReference>
<name>A0A832YT28_9EURY</name>
<accession>A0A832YT28</accession>
<dbReference type="Proteomes" id="UP000605144">
    <property type="component" value="Unassembled WGS sequence"/>
</dbReference>
<dbReference type="Gene3D" id="3.40.250.10">
    <property type="entry name" value="Rhodanese-like domain"/>
    <property type="match status" value="1"/>
</dbReference>
<evidence type="ECO:0000313" key="3">
    <source>
        <dbReference type="Proteomes" id="UP000605144"/>
    </source>
</evidence>
<dbReference type="SMART" id="SM00450">
    <property type="entry name" value="RHOD"/>
    <property type="match status" value="1"/>
</dbReference>
<dbReference type="InterPro" id="IPR001763">
    <property type="entry name" value="Rhodanese-like_dom"/>
</dbReference>
<dbReference type="InterPro" id="IPR017582">
    <property type="entry name" value="SelU"/>
</dbReference>
<evidence type="ECO:0000313" key="2">
    <source>
        <dbReference type="EMBL" id="HIP16954.1"/>
    </source>
</evidence>
<dbReference type="InterPro" id="IPR030818">
    <property type="entry name" value="Arch_SelU_Nterm"/>
</dbReference>
<sequence>MDEEILSRLITYTEDVVLAIVLNNGKKMITNGKIILSGKIEGELASFILRSSKEFLGDKEFGTKKYKDYEIYFEKIHIEKYLKGIGNELIDNLITLKEFINLNRDKIIIVDVRCPREFKNKTIPGAINIPLFLDEEYDLIGRVYKREGKDKVMDLIFDTLEKNLSRIFGDIKKLDRNKLVIIFCARGGLRSQAMATFLKLAGFNVKRLIGGFKGYNLGIKKDEQ</sequence>
<dbReference type="EMBL" id="DQSV01000029">
    <property type="protein sequence ID" value="HIP16954.1"/>
    <property type="molecule type" value="Genomic_DNA"/>
</dbReference>
<dbReference type="PANTHER" id="PTHR30401:SF0">
    <property type="entry name" value="TRNA 2-SELENOURIDINE SYNTHASE"/>
    <property type="match status" value="1"/>
</dbReference>
<dbReference type="Pfam" id="PF00581">
    <property type="entry name" value="Rhodanese"/>
    <property type="match status" value="1"/>
</dbReference>
<feature type="domain" description="Rhodanese" evidence="1">
    <location>
        <begin position="103"/>
        <end position="221"/>
    </location>
</feature>
<dbReference type="GO" id="GO:0043828">
    <property type="term" value="F:tRNA 2-selenouridine synthase activity"/>
    <property type="evidence" value="ECO:0007669"/>
    <property type="project" value="InterPro"/>
</dbReference>
<dbReference type="InterPro" id="IPR036873">
    <property type="entry name" value="Rhodanese-like_dom_sf"/>
</dbReference>
<dbReference type="AlphaFoldDB" id="A0A832YT28"/>
<reference evidence="2" key="1">
    <citation type="journal article" date="2020" name="ISME J.">
        <title>Gammaproteobacteria mediating utilization of methyl-, sulfur- and petroleum organic compounds in deep ocean hydrothermal plumes.</title>
        <authorList>
            <person name="Zhou Z."/>
            <person name="Liu Y."/>
            <person name="Pan J."/>
            <person name="Cron B.R."/>
            <person name="Toner B.M."/>
            <person name="Anantharaman K."/>
            <person name="Breier J.A."/>
            <person name="Dick G.J."/>
            <person name="Li M."/>
        </authorList>
    </citation>
    <scope>NUCLEOTIDE SEQUENCE</scope>
    <source>
        <strain evidence="2">SZUA-1385</strain>
    </source>
</reference>
<gene>
    <name evidence="2" type="ORF">EYG76_01430</name>
</gene>
<dbReference type="SUPFAM" id="SSF52821">
    <property type="entry name" value="Rhodanese/Cell cycle control phosphatase"/>
    <property type="match status" value="1"/>
</dbReference>
<dbReference type="PANTHER" id="PTHR30401">
    <property type="entry name" value="TRNA 2-SELENOURIDINE SYNTHASE"/>
    <property type="match status" value="1"/>
</dbReference>
<organism evidence="2 3">
    <name type="scientific">Methanothermococcus okinawensis</name>
    <dbReference type="NCBI Taxonomy" id="155863"/>
    <lineage>
        <taxon>Archaea</taxon>
        <taxon>Methanobacteriati</taxon>
        <taxon>Methanobacteriota</taxon>
        <taxon>Methanomada group</taxon>
        <taxon>Methanococci</taxon>
        <taxon>Methanococcales</taxon>
        <taxon>Methanococcaceae</taxon>
        <taxon>Methanothermococcus</taxon>
    </lineage>
</organism>
<comment type="caution">
    <text evidence="2">The sequence shown here is derived from an EMBL/GenBank/DDBJ whole genome shotgun (WGS) entry which is preliminary data.</text>
</comment>
<dbReference type="NCBIfam" id="TIGR04568">
    <property type="entry name" value="arch_SelU_Nterm"/>
    <property type="match status" value="1"/>
</dbReference>
<proteinExistence type="predicted"/>
<evidence type="ECO:0000259" key="1">
    <source>
        <dbReference type="PROSITE" id="PS50206"/>
    </source>
</evidence>